<organism evidence="1">
    <name type="scientific">marine sediment metagenome</name>
    <dbReference type="NCBI Taxonomy" id="412755"/>
    <lineage>
        <taxon>unclassified sequences</taxon>
        <taxon>metagenomes</taxon>
        <taxon>ecological metagenomes</taxon>
    </lineage>
</organism>
<dbReference type="EMBL" id="BARS01028463">
    <property type="protein sequence ID" value="GAG08787.1"/>
    <property type="molecule type" value="Genomic_DNA"/>
</dbReference>
<gene>
    <name evidence="1" type="ORF">S01H1_44613</name>
</gene>
<reference evidence="1" key="1">
    <citation type="journal article" date="2014" name="Front. Microbiol.">
        <title>High frequency of phylogenetically diverse reductive dehalogenase-homologous genes in deep subseafloor sedimentary metagenomes.</title>
        <authorList>
            <person name="Kawai M."/>
            <person name="Futagami T."/>
            <person name="Toyoda A."/>
            <person name="Takaki Y."/>
            <person name="Nishi S."/>
            <person name="Hori S."/>
            <person name="Arai W."/>
            <person name="Tsubouchi T."/>
            <person name="Morono Y."/>
            <person name="Uchiyama I."/>
            <person name="Ito T."/>
            <person name="Fujiyama A."/>
            <person name="Inagaki F."/>
            <person name="Takami H."/>
        </authorList>
    </citation>
    <scope>NUCLEOTIDE SEQUENCE</scope>
    <source>
        <strain evidence="1">Expedition CK06-06</strain>
    </source>
</reference>
<protein>
    <submittedName>
        <fullName evidence="1">Uncharacterized protein</fullName>
    </submittedName>
</protein>
<accession>X0VBU9</accession>
<sequence length="41" mass="4505">MQAMECMGVEKRVEQAGTSDVADDNDLMPGQAHILKGMIQR</sequence>
<evidence type="ECO:0000313" key="1">
    <source>
        <dbReference type="EMBL" id="GAG08787.1"/>
    </source>
</evidence>
<proteinExistence type="predicted"/>
<comment type="caution">
    <text evidence="1">The sequence shown here is derived from an EMBL/GenBank/DDBJ whole genome shotgun (WGS) entry which is preliminary data.</text>
</comment>
<feature type="non-terminal residue" evidence="1">
    <location>
        <position position="41"/>
    </location>
</feature>
<dbReference type="AlphaFoldDB" id="X0VBU9"/>
<name>X0VBU9_9ZZZZ</name>